<accession>A0A1U7IH37</accession>
<evidence type="ECO:0000259" key="1">
    <source>
        <dbReference type="Pfam" id="PF12204"/>
    </source>
</evidence>
<dbReference type="SUPFAM" id="SSF50814">
    <property type="entry name" value="Lipocalins"/>
    <property type="match status" value="2"/>
</dbReference>
<dbReference type="STRING" id="454136.NIES2119_17120"/>
<reference evidence="3 4" key="1">
    <citation type="submission" date="2016-11" db="EMBL/GenBank/DDBJ databases">
        <title>Draft Genome Sequences of Nine Cyanobacterial Strains from Diverse Habitats.</title>
        <authorList>
            <person name="Zhu T."/>
            <person name="Hou S."/>
            <person name="Lu X."/>
            <person name="Hess W.R."/>
        </authorList>
    </citation>
    <scope>NUCLEOTIDE SEQUENCE [LARGE SCALE GENOMIC DNA]</scope>
    <source>
        <strain evidence="3 4">IAM M-71</strain>
    </source>
</reference>
<dbReference type="RefSeq" id="WP_073594723.1">
    <property type="nucleotide sequence ID" value="NZ_MRCE01000016.1"/>
</dbReference>
<dbReference type="PANTHER" id="PTHR33404:SF1">
    <property type="entry name" value="SLL0497 PROTEIN"/>
    <property type="match status" value="1"/>
</dbReference>
<dbReference type="EMBL" id="MRCE01000016">
    <property type="protein sequence ID" value="OKH36368.1"/>
    <property type="molecule type" value="Genomic_DNA"/>
</dbReference>
<dbReference type="PANTHER" id="PTHR33404">
    <property type="entry name" value="CELL DIVISION TOPOLOGICAL SPECIFICITY FACTOR HOMOLOG, CHLOROPLASTIC"/>
    <property type="match status" value="1"/>
</dbReference>
<comment type="caution">
    <text evidence="3">The sequence shown here is derived from an EMBL/GenBank/DDBJ whole genome shotgun (WGS) entry which is preliminary data.</text>
</comment>
<feature type="domain" description="DUF3598" evidence="1">
    <location>
        <begin position="1"/>
        <end position="132"/>
    </location>
</feature>
<dbReference type="Proteomes" id="UP000185860">
    <property type="component" value="Unassembled WGS sequence"/>
</dbReference>
<sequence>MKSQWECLLENLGEWRGSFTRFSPAIELLADTPTIVSLEGLNNNQAIRQKIQKFSSTGEVSEQVLEYSSLGRSVLFFENGAFSQGSIQIAPFSEFGAELGLIDGNLRLRLVQLFNKNSELESITLIRETLASSQPREIPDLTVEQLLGEWVGEAVTIYPDWRSPDTYPTHLKIYRNESGELVQQLSFANRNIESIAKIQGSILCFEQSPQRVQVLLLPNGASASCPAKISFGQNFFLEVGWLYLPNQRQRLIRSYNEKGEWVSLTLVKEKRVQA</sequence>
<protein>
    <submittedName>
        <fullName evidence="3">Uncharacterized protein</fullName>
    </submittedName>
</protein>
<dbReference type="InterPro" id="IPR022017">
    <property type="entry name" value="BFA1-like_DUF3598"/>
</dbReference>
<dbReference type="AlphaFoldDB" id="A0A1U7IH37"/>
<dbReference type="Pfam" id="PF21053">
    <property type="entry name" value="BFA1_C"/>
    <property type="match status" value="1"/>
</dbReference>
<gene>
    <name evidence="3" type="ORF">NIES2119_17120</name>
</gene>
<name>A0A1U7IH37_9CYAN</name>
<dbReference type="OrthoDB" id="516684at2"/>
<dbReference type="Gene3D" id="2.40.128.20">
    <property type="match status" value="2"/>
</dbReference>
<proteinExistence type="predicted"/>
<organism evidence="3 4">
    <name type="scientific">[Phormidium ambiguum] IAM M-71</name>
    <dbReference type="NCBI Taxonomy" id="454136"/>
    <lineage>
        <taxon>Bacteria</taxon>
        <taxon>Bacillati</taxon>
        <taxon>Cyanobacteriota</taxon>
        <taxon>Cyanophyceae</taxon>
        <taxon>Oscillatoriophycideae</taxon>
        <taxon>Aerosakkonematales</taxon>
        <taxon>Aerosakkonemataceae</taxon>
        <taxon>Floridanema</taxon>
    </lineage>
</organism>
<dbReference type="GO" id="GO:0000918">
    <property type="term" value="P:division septum site selection"/>
    <property type="evidence" value="ECO:0007669"/>
    <property type="project" value="TreeGrafter"/>
</dbReference>
<dbReference type="InterPro" id="IPR012674">
    <property type="entry name" value="Calycin"/>
</dbReference>
<evidence type="ECO:0000313" key="4">
    <source>
        <dbReference type="Proteomes" id="UP000185860"/>
    </source>
</evidence>
<dbReference type="InterPro" id="IPR048378">
    <property type="entry name" value="BFA1-like_C"/>
</dbReference>
<evidence type="ECO:0000313" key="3">
    <source>
        <dbReference type="EMBL" id="OKH36368.1"/>
    </source>
</evidence>
<evidence type="ECO:0000259" key="2">
    <source>
        <dbReference type="Pfam" id="PF21053"/>
    </source>
</evidence>
<dbReference type="Pfam" id="PF12204">
    <property type="entry name" value="DUF3598_N"/>
    <property type="match status" value="1"/>
</dbReference>
<dbReference type="GO" id="GO:0005886">
    <property type="term" value="C:plasma membrane"/>
    <property type="evidence" value="ECO:0007669"/>
    <property type="project" value="TreeGrafter"/>
</dbReference>
<feature type="domain" description="Biogenesis factor required for ATP synthase 1-like C-terminal" evidence="2">
    <location>
        <begin position="138"/>
        <end position="272"/>
    </location>
</feature>